<dbReference type="EMBL" id="CP000804">
    <property type="protein sequence ID" value="ABU59601.1"/>
    <property type="molecule type" value="Genomic_DNA"/>
</dbReference>
<keyword evidence="1" id="KW-0472">Membrane</keyword>
<feature type="transmembrane region" description="Helical" evidence="1">
    <location>
        <begin position="49"/>
        <end position="66"/>
    </location>
</feature>
<reference evidence="3 4" key="1">
    <citation type="submission" date="2007-08" db="EMBL/GenBank/DDBJ databases">
        <title>Complete sequence of Roseiflexus castenholzii DSM 13941.</title>
        <authorList>
            <consortium name="US DOE Joint Genome Institute"/>
            <person name="Copeland A."/>
            <person name="Lucas S."/>
            <person name="Lapidus A."/>
            <person name="Barry K."/>
            <person name="Glavina del Rio T."/>
            <person name="Dalin E."/>
            <person name="Tice H."/>
            <person name="Pitluck S."/>
            <person name="Thompson L.S."/>
            <person name="Brettin T."/>
            <person name="Bruce D."/>
            <person name="Detter J.C."/>
            <person name="Han C."/>
            <person name="Tapia R."/>
            <person name="Schmutz J."/>
            <person name="Larimer F."/>
            <person name="Land M."/>
            <person name="Hauser L."/>
            <person name="Kyrpides N."/>
            <person name="Mikhailova N."/>
            <person name="Bryant D.A."/>
            <person name="Hanada S."/>
            <person name="Tsukatani Y."/>
            <person name="Richardson P."/>
        </authorList>
    </citation>
    <scope>NUCLEOTIDE SEQUENCE [LARGE SCALE GENOMIC DNA]</scope>
    <source>
        <strain evidence="4">DSM 13941 / HLO8</strain>
    </source>
</reference>
<dbReference type="AlphaFoldDB" id="A7NPV5"/>
<feature type="transmembrane region" description="Helical" evidence="1">
    <location>
        <begin position="147"/>
        <end position="178"/>
    </location>
</feature>
<dbReference type="KEGG" id="rca:Rcas_3552"/>
<dbReference type="Pfam" id="PF13548">
    <property type="entry name" value="DUF4126"/>
    <property type="match status" value="1"/>
</dbReference>
<keyword evidence="1" id="KW-0812">Transmembrane</keyword>
<name>A7NPV5_ROSCS</name>
<feature type="domain" description="DUF4126" evidence="2">
    <location>
        <begin position="7"/>
        <end position="180"/>
    </location>
</feature>
<evidence type="ECO:0000256" key="1">
    <source>
        <dbReference type="SAM" id="Phobius"/>
    </source>
</evidence>
<sequence>MTGLLGILSAFGLSTAAGLNAYIPLLTVGLLARYTDLIHLNAPYDVVEHPVFLLVVAVLTLLDFIGDKIPAVDHALHLAGMIISPAAGAIVFLAANSSTGAVDPVLAAICGILAAGATHVGRSAVRPVATATTGGVANPVVSAIEDLISLLVSILAVLAPILAIITLALFAIVVVRFIRRIWSPRRTASSRQ</sequence>
<feature type="transmembrane region" description="Helical" evidence="1">
    <location>
        <begin position="78"/>
        <end position="95"/>
    </location>
</feature>
<protein>
    <recommendedName>
        <fullName evidence="2">DUF4126 domain-containing protein</fullName>
    </recommendedName>
</protein>
<dbReference type="STRING" id="383372.Rcas_3552"/>
<dbReference type="HOGENOM" id="CLU_086377_1_1_0"/>
<dbReference type="RefSeq" id="WP_012122024.1">
    <property type="nucleotide sequence ID" value="NC_009767.1"/>
</dbReference>
<evidence type="ECO:0000313" key="4">
    <source>
        <dbReference type="Proteomes" id="UP000000263"/>
    </source>
</evidence>
<accession>A7NPV5</accession>
<evidence type="ECO:0000313" key="3">
    <source>
        <dbReference type="EMBL" id="ABU59601.1"/>
    </source>
</evidence>
<organism evidence="3 4">
    <name type="scientific">Roseiflexus castenholzii (strain DSM 13941 / HLO8)</name>
    <dbReference type="NCBI Taxonomy" id="383372"/>
    <lineage>
        <taxon>Bacteria</taxon>
        <taxon>Bacillati</taxon>
        <taxon>Chloroflexota</taxon>
        <taxon>Chloroflexia</taxon>
        <taxon>Chloroflexales</taxon>
        <taxon>Roseiflexineae</taxon>
        <taxon>Roseiflexaceae</taxon>
        <taxon>Roseiflexus</taxon>
    </lineage>
</organism>
<dbReference type="InterPro" id="IPR025196">
    <property type="entry name" value="DUF4126"/>
</dbReference>
<evidence type="ECO:0000259" key="2">
    <source>
        <dbReference type="Pfam" id="PF13548"/>
    </source>
</evidence>
<dbReference type="OrthoDB" id="161516at2"/>
<keyword evidence="1" id="KW-1133">Transmembrane helix</keyword>
<keyword evidence="4" id="KW-1185">Reference proteome</keyword>
<proteinExistence type="predicted"/>
<gene>
    <name evidence="3" type="ordered locus">Rcas_3552</name>
</gene>
<dbReference type="Proteomes" id="UP000000263">
    <property type="component" value="Chromosome"/>
</dbReference>
<dbReference type="eggNOG" id="ENOG5031U0Y">
    <property type="taxonomic scope" value="Bacteria"/>
</dbReference>